<feature type="region of interest" description="Disordered" evidence="1">
    <location>
        <begin position="57"/>
        <end position="77"/>
    </location>
</feature>
<keyword evidence="3" id="KW-1185">Reference proteome</keyword>
<accession>A0ABN9T4R4</accession>
<evidence type="ECO:0000313" key="2">
    <source>
        <dbReference type="EMBL" id="CAK0839949.1"/>
    </source>
</evidence>
<evidence type="ECO:0000313" key="3">
    <source>
        <dbReference type="Proteomes" id="UP001189429"/>
    </source>
</evidence>
<feature type="non-terminal residue" evidence="2">
    <location>
        <position position="137"/>
    </location>
</feature>
<evidence type="ECO:0000256" key="1">
    <source>
        <dbReference type="SAM" id="MobiDB-lite"/>
    </source>
</evidence>
<organism evidence="2 3">
    <name type="scientific">Prorocentrum cordatum</name>
    <dbReference type="NCBI Taxonomy" id="2364126"/>
    <lineage>
        <taxon>Eukaryota</taxon>
        <taxon>Sar</taxon>
        <taxon>Alveolata</taxon>
        <taxon>Dinophyceae</taxon>
        <taxon>Prorocentrales</taxon>
        <taxon>Prorocentraceae</taxon>
        <taxon>Prorocentrum</taxon>
    </lineage>
</organism>
<proteinExistence type="predicted"/>
<evidence type="ECO:0008006" key="4">
    <source>
        <dbReference type="Google" id="ProtNLM"/>
    </source>
</evidence>
<reference evidence="2" key="1">
    <citation type="submission" date="2023-10" db="EMBL/GenBank/DDBJ databases">
        <authorList>
            <person name="Chen Y."/>
            <person name="Shah S."/>
            <person name="Dougan E. K."/>
            <person name="Thang M."/>
            <person name="Chan C."/>
        </authorList>
    </citation>
    <scope>NUCLEOTIDE SEQUENCE [LARGE SCALE GENOMIC DNA]</scope>
</reference>
<sequence length="137" mass="14638">MTLKSDKPSTRTSLSLPTSERQRTAPQSALGCYNAKLLHRGAGEEDIIGERVFRGTFPSRHASQGARPPAERRASMTSQVSRALAAWLVKGAGASEERQKAAPVSGKDAFEAFVDGRSIRQGRASSAWLSCPALAGR</sequence>
<dbReference type="EMBL" id="CAUYUJ010014336">
    <property type="protein sequence ID" value="CAK0839949.1"/>
    <property type="molecule type" value="Genomic_DNA"/>
</dbReference>
<dbReference type="Proteomes" id="UP001189429">
    <property type="component" value="Unassembled WGS sequence"/>
</dbReference>
<protein>
    <recommendedName>
        <fullName evidence="4">Selenoprotein O</fullName>
    </recommendedName>
</protein>
<gene>
    <name evidence="2" type="ORF">PCOR1329_LOCUS35502</name>
</gene>
<name>A0ABN9T4R4_9DINO</name>
<feature type="region of interest" description="Disordered" evidence="1">
    <location>
        <begin position="1"/>
        <end position="27"/>
    </location>
</feature>
<feature type="compositionally biased region" description="Low complexity" evidence="1">
    <location>
        <begin position="10"/>
        <end position="19"/>
    </location>
</feature>
<comment type="caution">
    <text evidence="2">The sequence shown here is derived from an EMBL/GenBank/DDBJ whole genome shotgun (WGS) entry which is preliminary data.</text>
</comment>